<keyword evidence="9" id="KW-1185">Reference proteome</keyword>
<dbReference type="InterPro" id="IPR029063">
    <property type="entry name" value="SAM-dependent_MTases_sf"/>
</dbReference>
<dbReference type="PRINTS" id="PR00105">
    <property type="entry name" value="C5METTRFRASE"/>
</dbReference>
<gene>
    <name evidence="8" type="ORF">SAMN05660328_102334</name>
</gene>
<dbReference type="PANTHER" id="PTHR10629:SF52">
    <property type="entry name" value="DNA (CYTOSINE-5)-METHYLTRANSFERASE 1"/>
    <property type="match status" value="1"/>
</dbReference>
<dbReference type="GO" id="GO:0044027">
    <property type="term" value="P:negative regulation of gene expression via chromosomal CpG island methylation"/>
    <property type="evidence" value="ECO:0007669"/>
    <property type="project" value="TreeGrafter"/>
</dbReference>
<keyword evidence="3 6" id="KW-0808">Transferase</keyword>
<name>A0A1I7GUQ5_9STRE</name>
<dbReference type="EC" id="2.1.1.37" evidence="1"/>
<protein>
    <recommendedName>
        <fullName evidence="1">DNA (cytosine-5-)-methyltransferase</fullName>
        <ecNumber evidence="1">2.1.1.37</ecNumber>
    </recommendedName>
</protein>
<accession>A0A1I7GUQ5</accession>
<evidence type="ECO:0000256" key="6">
    <source>
        <dbReference type="PROSITE-ProRule" id="PRU01016"/>
    </source>
</evidence>
<keyword evidence="2 6" id="KW-0489">Methyltransferase</keyword>
<dbReference type="PANTHER" id="PTHR10629">
    <property type="entry name" value="CYTOSINE-SPECIFIC METHYLTRANSFERASE"/>
    <property type="match status" value="1"/>
</dbReference>
<dbReference type="EMBL" id="FPBN01000002">
    <property type="protein sequence ID" value="SFU52016.1"/>
    <property type="molecule type" value="Genomic_DNA"/>
</dbReference>
<dbReference type="InterPro" id="IPR001525">
    <property type="entry name" value="C5_MeTfrase"/>
</dbReference>
<evidence type="ECO:0000256" key="2">
    <source>
        <dbReference type="ARBA" id="ARBA00022603"/>
    </source>
</evidence>
<keyword evidence="4 6" id="KW-0949">S-adenosyl-L-methionine</keyword>
<dbReference type="AlphaFoldDB" id="A0A1I7GUQ5"/>
<dbReference type="PROSITE" id="PS51679">
    <property type="entry name" value="SAM_MT_C5"/>
    <property type="match status" value="1"/>
</dbReference>
<proteinExistence type="inferred from homology"/>
<dbReference type="SUPFAM" id="SSF53335">
    <property type="entry name" value="S-adenosyl-L-methionine-dependent methyltransferases"/>
    <property type="match status" value="1"/>
</dbReference>
<reference evidence="9" key="1">
    <citation type="submission" date="2016-10" db="EMBL/GenBank/DDBJ databases">
        <authorList>
            <person name="Varghese N."/>
            <person name="Submissions S."/>
        </authorList>
    </citation>
    <scope>NUCLEOTIDE SEQUENCE [LARGE SCALE GENOMIC DNA]</scope>
    <source>
        <strain evidence="9">LMG 15572</strain>
    </source>
</reference>
<dbReference type="GO" id="GO:0032259">
    <property type="term" value="P:methylation"/>
    <property type="evidence" value="ECO:0007669"/>
    <property type="project" value="UniProtKB-KW"/>
</dbReference>
<feature type="active site" evidence="6">
    <location>
        <position position="161"/>
    </location>
</feature>
<dbReference type="NCBIfam" id="TIGR00675">
    <property type="entry name" value="dcm"/>
    <property type="match status" value="1"/>
</dbReference>
<sequence>MEEIIVKNVQQKSRGKFKPAQNLTTNEVKSVLLRKIKEETNKIIEDSSDLELVQKVQTRNDRINVVSLFSGAGGLDLGTELAGLVSRIGYTKAIKAFYNRKLFDDVRNESLFHTIYTNDMFVEANETYKKNFNSCIIQHQKDIRKVAYFPNNDLTIGGFPCPGFSEAGPRLIDDERNFLYIHFIRELVQTQPLFFVAENVKGMMTLGKGEVLKQIIEDFSSAGYTVTAHLVNARDYGVPQSRERVFLVGVHKDKIEKKFDYHYKLPSPTHGNPAEIDLLLEKAPWVTLREAIGDLENNPGEVFEGTYSTIYMSRNRKKSWDDQSFTIQASGRQAPQHPGGLPMTSYFDEAGHKRWKFNGNNRRLSTKEIARIQTFPDWFEFSKGSAIGRSGREISKNAQIDKVYKQIGNAVPVLLARAIIQPIADFLNDHFPEIKS</sequence>
<evidence type="ECO:0000313" key="8">
    <source>
        <dbReference type="EMBL" id="SFU52016.1"/>
    </source>
</evidence>
<evidence type="ECO:0000256" key="7">
    <source>
        <dbReference type="RuleBase" id="RU000416"/>
    </source>
</evidence>
<comment type="similarity">
    <text evidence="6 7">Belongs to the class I-like SAM-binding methyltransferase superfamily. C5-methyltransferase family.</text>
</comment>
<evidence type="ECO:0000256" key="5">
    <source>
        <dbReference type="ARBA" id="ARBA00022747"/>
    </source>
</evidence>
<dbReference type="GO" id="GO:0003677">
    <property type="term" value="F:DNA binding"/>
    <property type="evidence" value="ECO:0007669"/>
    <property type="project" value="TreeGrafter"/>
</dbReference>
<dbReference type="RefSeq" id="WP_074657871.1">
    <property type="nucleotide sequence ID" value="NZ_FOLZ01000002.1"/>
</dbReference>
<evidence type="ECO:0000256" key="4">
    <source>
        <dbReference type="ARBA" id="ARBA00022691"/>
    </source>
</evidence>
<dbReference type="Gene3D" id="3.40.50.150">
    <property type="entry name" value="Vaccinia Virus protein VP39"/>
    <property type="match status" value="1"/>
</dbReference>
<keyword evidence="5" id="KW-0680">Restriction system</keyword>
<dbReference type="PROSITE" id="PS00095">
    <property type="entry name" value="C5_MTASE_2"/>
    <property type="match status" value="1"/>
</dbReference>
<dbReference type="Gene3D" id="3.90.120.10">
    <property type="entry name" value="DNA Methylase, subunit A, domain 2"/>
    <property type="match status" value="1"/>
</dbReference>
<dbReference type="Pfam" id="PF00145">
    <property type="entry name" value="DNA_methylase"/>
    <property type="match status" value="1"/>
</dbReference>
<dbReference type="GO" id="GO:0009307">
    <property type="term" value="P:DNA restriction-modification system"/>
    <property type="evidence" value="ECO:0007669"/>
    <property type="project" value="UniProtKB-KW"/>
</dbReference>
<dbReference type="InterPro" id="IPR050390">
    <property type="entry name" value="C5-Methyltransferase"/>
</dbReference>
<evidence type="ECO:0000313" key="9">
    <source>
        <dbReference type="Proteomes" id="UP000183629"/>
    </source>
</evidence>
<dbReference type="InterPro" id="IPR031303">
    <property type="entry name" value="C5_meth_CS"/>
</dbReference>
<dbReference type="Proteomes" id="UP000183629">
    <property type="component" value="Unassembled WGS sequence"/>
</dbReference>
<dbReference type="CDD" id="cd00315">
    <property type="entry name" value="Cyt_C5_DNA_methylase"/>
    <property type="match status" value="1"/>
</dbReference>
<organism evidence="8 9">
    <name type="scientific">Streptococcus gallolyticus</name>
    <dbReference type="NCBI Taxonomy" id="315405"/>
    <lineage>
        <taxon>Bacteria</taxon>
        <taxon>Bacillati</taxon>
        <taxon>Bacillota</taxon>
        <taxon>Bacilli</taxon>
        <taxon>Lactobacillales</taxon>
        <taxon>Streptococcaceae</taxon>
        <taxon>Streptococcus</taxon>
    </lineage>
</organism>
<evidence type="ECO:0000256" key="1">
    <source>
        <dbReference type="ARBA" id="ARBA00011975"/>
    </source>
</evidence>
<evidence type="ECO:0000256" key="3">
    <source>
        <dbReference type="ARBA" id="ARBA00022679"/>
    </source>
</evidence>
<dbReference type="GO" id="GO:0003886">
    <property type="term" value="F:DNA (cytosine-5-)-methyltransferase activity"/>
    <property type="evidence" value="ECO:0007669"/>
    <property type="project" value="UniProtKB-EC"/>
</dbReference>